<organism evidence="4 5">
    <name type="scientific">Flavobacterium sediminis</name>
    <dbReference type="NCBI Taxonomy" id="2201181"/>
    <lineage>
        <taxon>Bacteria</taxon>
        <taxon>Pseudomonadati</taxon>
        <taxon>Bacteroidota</taxon>
        <taxon>Flavobacteriia</taxon>
        <taxon>Flavobacteriales</taxon>
        <taxon>Flavobacteriaceae</taxon>
        <taxon>Flavobacterium</taxon>
    </lineage>
</organism>
<reference evidence="4 5" key="1">
    <citation type="submission" date="2018-05" db="EMBL/GenBank/DDBJ databases">
        <title>Flavobacterium sp. MEBiC07310.</title>
        <authorList>
            <person name="Baek K."/>
        </authorList>
    </citation>
    <scope>NUCLEOTIDE SEQUENCE [LARGE SCALE GENOMIC DNA]</scope>
    <source>
        <strain evidence="4 5">MEBiC07310</strain>
    </source>
</reference>
<dbReference type="RefSeq" id="WP_109568347.1">
    <property type="nucleotide sequence ID" value="NZ_CP029463.1"/>
</dbReference>
<evidence type="ECO:0000259" key="3">
    <source>
        <dbReference type="PROSITE" id="PS50977"/>
    </source>
</evidence>
<evidence type="ECO:0000256" key="2">
    <source>
        <dbReference type="PROSITE-ProRule" id="PRU00335"/>
    </source>
</evidence>
<dbReference type="InterPro" id="IPR001647">
    <property type="entry name" value="HTH_TetR"/>
</dbReference>
<name>A0A2U8QS49_9FLAO</name>
<dbReference type="Pfam" id="PF00440">
    <property type="entry name" value="TetR_N"/>
    <property type="match status" value="1"/>
</dbReference>
<evidence type="ECO:0000313" key="5">
    <source>
        <dbReference type="Proteomes" id="UP000245429"/>
    </source>
</evidence>
<proteinExistence type="predicted"/>
<dbReference type="GO" id="GO:0003677">
    <property type="term" value="F:DNA binding"/>
    <property type="evidence" value="ECO:0007669"/>
    <property type="project" value="UniProtKB-UniRule"/>
</dbReference>
<keyword evidence="5" id="KW-1185">Reference proteome</keyword>
<dbReference type="SUPFAM" id="SSF48498">
    <property type="entry name" value="Tetracyclin repressor-like, C-terminal domain"/>
    <property type="match status" value="1"/>
</dbReference>
<protein>
    <submittedName>
        <fullName evidence="4">TetR/AcrR family transcriptional regulator</fullName>
    </submittedName>
</protein>
<dbReference type="PRINTS" id="PR00455">
    <property type="entry name" value="HTHTETR"/>
</dbReference>
<dbReference type="InterPro" id="IPR036271">
    <property type="entry name" value="Tet_transcr_reg_TetR-rel_C_sf"/>
</dbReference>
<gene>
    <name evidence="4" type="ORF">DI487_03030</name>
</gene>
<dbReference type="InterPro" id="IPR050109">
    <property type="entry name" value="HTH-type_TetR-like_transc_reg"/>
</dbReference>
<feature type="domain" description="HTH tetR-type" evidence="3">
    <location>
        <begin position="1"/>
        <end position="61"/>
    </location>
</feature>
<dbReference type="PROSITE" id="PS50977">
    <property type="entry name" value="HTH_TETR_2"/>
    <property type="match status" value="1"/>
</dbReference>
<accession>A0A2U8QS49</accession>
<keyword evidence="1 2" id="KW-0238">DNA-binding</keyword>
<dbReference type="EMBL" id="CP029463">
    <property type="protein sequence ID" value="AWM12939.1"/>
    <property type="molecule type" value="Genomic_DNA"/>
</dbReference>
<dbReference type="SUPFAM" id="SSF46689">
    <property type="entry name" value="Homeodomain-like"/>
    <property type="match status" value="1"/>
</dbReference>
<dbReference type="InterPro" id="IPR009057">
    <property type="entry name" value="Homeodomain-like_sf"/>
</dbReference>
<dbReference type="PANTHER" id="PTHR30328:SF54">
    <property type="entry name" value="HTH-TYPE TRANSCRIPTIONAL REPRESSOR SCO4008"/>
    <property type="match status" value="1"/>
</dbReference>
<dbReference type="Proteomes" id="UP000245429">
    <property type="component" value="Chromosome"/>
</dbReference>
<evidence type="ECO:0000256" key="1">
    <source>
        <dbReference type="ARBA" id="ARBA00023125"/>
    </source>
</evidence>
<evidence type="ECO:0000313" key="4">
    <source>
        <dbReference type="EMBL" id="AWM12939.1"/>
    </source>
</evidence>
<dbReference type="OrthoDB" id="9789566at2"/>
<sequence>MTTEEKIFNAARTVFQQKGFAGARMQEIADEAGINKAMLHYFFRSKEQLFKAVFLNAFYQIAPQMNEIFNSSDSLFVKIEKFTENYISFVKKNRFLPAFIIQEMNNNPQFVKEVLSNEARPNPIKLIKQVQEEMEQGIIKKMNPKQLLLDIFSMTVFPFAAQTLVKGILEISEEEFEVLLEERKKHITEQIINAIKR</sequence>
<dbReference type="Gene3D" id="1.10.357.10">
    <property type="entry name" value="Tetracycline Repressor, domain 2"/>
    <property type="match status" value="1"/>
</dbReference>
<dbReference type="KEGG" id="fse:DI487_03030"/>
<dbReference type="AlphaFoldDB" id="A0A2U8QS49"/>
<feature type="DNA-binding region" description="H-T-H motif" evidence="2">
    <location>
        <begin position="24"/>
        <end position="43"/>
    </location>
</feature>
<dbReference type="PANTHER" id="PTHR30328">
    <property type="entry name" value="TRANSCRIPTIONAL REPRESSOR"/>
    <property type="match status" value="1"/>
</dbReference>